<gene>
    <name evidence="2" type="ORF">PROAA_130034</name>
</gene>
<feature type="signal peptide" evidence="1">
    <location>
        <begin position="1"/>
        <end position="25"/>
    </location>
</feature>
<dbReference type="RefSeq" id="WP_186409821.1">
    <property type="nucleotide sequence ID" value="NZ_FLQY01000035.1"/>
</dbReference>
<evidence type="ECO:0000313" key="2">
    <source>
        <dbReference type="EMBL" id="SBT04521.1"/>
    </source>
</evidence>
<dbReference type="Proteomes" id="UP000199600">
    <property type="component" value="Unassembled WGS sequence"/>
</dbReference>
<name>A0A1A8XIK0_9RHOO</name>
<sequence>MNATQHMIRITLILISTFLAGHSHAAPPAPAQQVVEIVGAEFGTFSSGKPLELDLEPTRVVPNKVGQRYGWIIEVRTSKRALSVREEYLLPNASGAQNANAADPAGESQDISAQRLKQVSQRQLVPMDGTIYGEWTIGSGELAGHRHLQVVIEGRVAASFEFEVK</sequence>
<dbReference type="EMBL" id="FLQY01000035">
    <property type="protein sequence ID" value="SBT04521.1"/>
    <property type="molecule type" value="Genomic_DNA"/>
</dbReference>
<keyword evidence="3" id="KW-1185">Reference proteome</keyword>
<reference evidence="2 3" key="1">
    <citation type="submission" date="2016-06" db="EMBL/GenBank/DDBJ databases">
        <authorList>
            <person name="Kjaerup R.B."/>
            <person name="Dalgaard T.S."/>
            <person name="Juul-Madsen H.R."/>
        </authorList>
    </citation>
    <scope>NUCLEOTIDE SEQUENCE [LARGE SCALE GENOMIC DNA]</scope>
    <source>
        <strain evidence="2">2</strain>
    </source>
</reference>
<dbReference type="AlphaFoldDB" id="A0A1A8XIK0"/>
<evidence type="ECO:0000313" key="3">
    <source>
        <dbReference type="Proteomes" id="UP000199600"/>
    </source>
</evidence>
<protein>
    <submittedName>
        <fullName evidence="2">Uncharacterized protein</fullName>
    </submittedName>
</protein>
<accession>A0A1A8XIK0</accession>
<evidence type="ECO:0000256" key="1">
    <source>
        <dbReference type="SAM" id="SignalP"/>
    </source>
</evidence>
<proteinExistence type="predicted"/>
<feature type="chain" id="PRO_5008381466" evidence="1">
    <location>
        <begin position="26"/>
        <end position="165"/>
    </location>
</feature>
<keyword evidence="1" id="KW-0732">Signal</keyword>
<organism evidence="2 3">
    <name type="scientific">Candidatus Propionivibrio aalborgensis</name>
    <dbReference type="NCBI Taxonomy" id="1860101"/>
    <lineage>
        <taxon>Bacteria</taxon>
        <taxon>Pseudomonadati</taxon>
        <taxon>Pseudomonadota</taxon>
        <taxon>Betaproteobacteria</taxon>
        <taxon>Rhodocyclales</taxon>
        <taxon>Rhodocyclaceae</taxon>
        <taxon>Propionivibrio</taxon>
    </lineage>
</organism>